<accession>A0A5S3V2R0</accession>
<organism evidence="1 2">
    <name type="scientific">Pseudoalteromonas rubra</name>
    <dbReference type="NCBI Taxonomy" id="43658"/>
    <lineage>
        <taxon>Bacteria</taxon>
        <taxon>Pseudomonadati</taxon>
        <taxon>Pseudomonadota</taxon>
        <taxon>Gammaproteobacteria</taxon>
        <taxon>Alteromonadales</taxon>
        <taxon>Pseudoalteromonadaceae</taxon>
        <taxon>Pseudoalteromonas</taxon>
    </lineage>
</organism>
<reference evidence="1 2" key="1">
    <citation type="submission" date="2019-10" db="EMBL/GenBank/DDBJ databases">
        <title>Pseudoalteromonas rubra S4059.</title>
        <authorList>
            <person name="Paulsen S."/>
            <person name="Wang X."/>
        </authorList>
    </citation>
    <scope>NUCLEOTIDE SEQUENCE [LARGE SCALE GENOMIC DNA]</scope>
    <source>
        <strain evidence="1 2">S4059</strain>
    </source>
</reference>
<dbReference type="EMBL" id="CP045430">
    <property type="protein sequence ID" value="QPB85855.1"/>
    <property type="molecule type" value="Genomic_DNA"/>
</dbReference>
<name>A0A5S3V2R0_9GAMM</name>
<evidence type="ECO:0000313" key="1">
    <source>
        <dbReference type="EMBL" id="QPB85855.1"/>
    </source>
</evidence>
<dbReference type="Proteomes" id="UP000305729">
    <property type="component" value="Chromosome 2"/>
</dbReference>
<dbReference type="AlphaFoldDB" id="A0A5S3V2R0"/>
<proteinExistence type="predicted"/>
<gene>
    <name evidence="1" type="ORF">CWC22_022915</name>
</gene>
<sequence length="142" mass="15342">MEFIFEPLVGLGALKFGMSKSEVNALCAGVSGISDLQYQGGKLVAFSIDPSSVEQSLVFAGNDVLKLDKLEAALFFAGQSNCYGQSQGGSLYFTDLGCALLQFESPFRTFLFFAAGYDAGEPLADISPDSIKSYYQDCHWED</sequence>
<dbReference type="RefSeq" id="WP_138537178.1">
    <property type="nucleotide sequence ID" value="NZ_CP045430.1"/>
</dbReference>
<evidence type="ECO:0000313" key="2">
    <source>
        <dbReference type="Proteomes" id="UP000305729"/>
    </source>
</evidence>
<protein>
    <submittedName>
        <fullName evidence="1">Uncharacterized protein</fullName>
    </submittedName>
</protein>